<feature type="region of interest" description="Disordered" evidence="6">
    <location>
        <begin position="621"/>
        <end position="640"/>
    </location>
</feature>
<dbReference type="PROSITE" id="PS00108">
    <property type="entry name" value="PROTEIN_KINASE_ST"/>
    <property type="match status" value="1"/>
</dbReference>
<keyword evidence="3" id="KW-0547">Nucleotide-binding</keyword>
<dbReference type="PANTHER" id="PTHR24353:SF37">
    <property type="entry name" value="CAMP-DEPENDENT PROTEIN KINASE CATALYTIC SUBUNIT PRKX"/>
    <property type="match status" value="1"/>
</dbReference>
<proteinExistence type="predicted"/>
<dbReference type="Pfam" id="PF00069">
    <property type="entry name" value="Pkinase"/>
    <property type="match status" value="2"/>
</dbReference>
<keyword evidence="4" id="KW-0418">Kinase</keyword>
<keyword evidence="2" id="KW-0808">Transferase</keyword>
<dbReference type="PANTHER" id="PTHR24353">
    <property type="entry name" value="CYCLIC NUCLEOTIDE-DEPENDENT PROTEIN KINASE"/>
    <property type="match status" value="1"/>
</dbReference>
<sequence length="671" mass="75917">LMGLFGRRINTRVREQVKRIFSTTTSSETGDLSQASEQTKNAVANHGAVMKNRTKSIKIGFVIRRSDHWNGIGFQQTQNSSQYELDQVAVVHNSGCVTPNTESRSDQPHSSTSGEKSPLKVLNKANSSITMSRNHTPLNVDGGKASLKPTKNRENQATNSSKAICSKGTCEISSNDKACICTKVGQMATLQEGSVLYEWHTTEQKTLNGKIVAEVDPIPALDNFVPMNPMKMSTGGQGTVAWVHLPSASMQYALKFKARDGRSEKNWLIERREAKILQKIKHPFIVNIYHIYETDAALFMAFEYLSGGCLWSHIARIGTLPECYAVYYAACILTALSYLHAQGIVYRDMKAENVVLDYLNRPKLIDFGMAKYFPSVRKQMQLDGDSGKKLDAEYPVGKELVHEPQFNWASPDLDINIETDDPPTRYYYAAYLAPEIYSQPAEANHYIDSWGLGYIILEMILGYGIFLPIPWANIKGQHLSPDWQLHLPIDVAEKLTSDCRNIVYKMLVRQPQKRLSLKSAMRHAFFSRVPWSSLSNLTGPDLSKFRNSEDFFRQRLALNNFDAHFGRKLKHYTSKKFCNPHVNTASNFKSRRQSGKDNEDSLSQRNRNKRPMKHMDMCLKASAPNNHGMSHTNRKIGNHRDTHVRFRGEVMNGPKTFGLLKKKQGKKQQSI</sequence>
<dbReference type="WBParaSite" id="TASK_0000050701-mRNA-1">
    <property type="protein sequence ID" value="TASK_0000050701-mRNA-1"/>
    <property type="gene ID" value="TASK_0000050701"/>
</dbReference>
<protein>
    <submittedName>
        <fullName evidence="8">Protein kinase domain-containing protein</fullName>
    </submittedName>
</protein>
<evidence type="ECO:0000259" key="7">
    <source>
        <dbReference type="PROSITE" id="PS50011"/>
    </source>
</evidence>
<feature type="compositionally biased region" description="Polar residues" evidence="6">
    <location>
        <begin position="124"/>
        <end position="137"/>
    </location>
</feature>
<accession>A0A0R3VTE9</accession>
<feature type="domain" description="Protein kinase" evidence="7">
    <location>
        <begin position="229"/>
        <end position="526"/>
    </location>
</feature>
<evidence type="ECO:0000256" key="1">
    <source>
        <dbReference type="ARBA" id="ARBA00022527"/>
    </source>
</evidence>
<feature type="region of interest" description="Disordered" evidence="6">
    <location>
        <begin position="95"/>
        <end position="158"/>
    </location>
</feature>
<organism evidence="8">
    <name type="scientific">Taenia asiatica</name>
    <name type="common">Asian tapeworm</name>
    <dbReference type="NCBI Taxonomy" id="60517"/>
    <lineage>
        <taxon>Eukaryota</taxon>
        <taxon>Metazoa</taxon>
        <taxon>Spiralia</taxon>
        <taxon>Lophotrochozoa</taxon>
        <taxon>Platyhelminthes</taxon>
        <taxon>Cestoda</taxon>
        <taxon>Eucestoda</taxon>
        <taxon>Cyclophyllidea</taxon>
        <taxon>Taeniidae</taxon>
        <taxon>Taenia</taxon>
    </lineage>
</organism>
<feature type="compositionally biased region" description="Polar residues" evidence="6">
    <location>
        <begin position="95"/>
        <end position="115"/>
    </location>
</feature>
<reference evidence="8" key="1">
    <citation type="submission" date="2017-02" db="UniProtKB">
        <authorList>
            <consortium name="WormBaseParasite"/>
        </authorList>
    </citation>
    <scope>IDENTIFICATION</scope>
</reference>
<evidence type="ECO:0000256" key="3">
    <source>
        <dbReference type="ARBA" id="ARBA00022741"/>
    </source>
</evidence>
<evidence type="ECO:0000256" key="2">
    <source>
        <dbReference type="ARBA" id="ARBA00022679"/>
    </source>
</evidence>
<keyword evidence="5" id="KW-0067">ATP-binding</keyword>
<dbReference type="Gene3D" id="1.10.510.10">
    <property type="entry name" value="Transferase(Phosphotransferase) domain 1"/>
    <property type="match status" value="1"/>
</dbReference>
<evidence type="ECO:0000256" key="5">
    <source>
        <dbReference type="ARBA" id="ARBA00022840"/>
    </source>
</evidence>
<dbReference type="GO" id="GO:0004691">
    <property type="term" value="F:cAMP-dependent protein kinase activity"/>
    <property type="evidence" value="ECO:0007669"/>
    <property type="project" value="TreeGrafter"/>
</dbReference>
<evidence type="ECO:0000256" key="6">
    <source>
        <dbReference type="SAM" id="MobiDB-lite"/>
    </source>
</evidence>
<evidence type="ECO:0000313" key="8">
    <source>
        <dbReference type="WBParaSite" id="TASK_0000050701-mRNA-1"/>
    </source>
</evidence>
<dbReference type="PROSITE" id="PS50011">
    <property type="entry name" value="PROTEIN_KINASE_DOM"/>
    <property type="match status" value="1"/>
</dbReference>
<dbReference type="SUPFAM" id="SSF56112">
    <property type="entry name" value="Protein kinase-like (PK-like)"/>
    <property type="match status" value="1"/>
</dbReference>
<dbReference type="InterPro" id="IPR011009">
    <property type="entry name" value="Kinase-like_dom_sf"/>
</dbReference>
<name>A0A0R3VTE9_TAEAS</name>
<dbReference type="AlphaFoldDB" id="A0A0R3VTE9"/>
<dbReference type="InterPro" id="IPR000719">
    <property type="entry name" value="Prot_kinase_dom"/>
</dbReference>
<dbReference type="SMART" id="SM00220">
    <property type="entry name" value="S_TKc"/>
    <property type="match status" value="1"/>
</dbReference>
<evidence type="ECO:0000256" key="4">
    <source>
        <dbReference type="ARBA" id="ARBA00022777"/>
    </source>
</evidence>
<dbReference type="InterPro" id="IPR008271">
    <property type="entry name" value="Ser/Thr_kinase_AS"/>
</dbReference>
<dbReference type="STRING" id="60517.A0A0R3VTE9"/>
<dbReference type="GO" id="GO:0005952">
    <property type="term" value="C:cAMP-dependent protein kinase complex"/>
    <property type="evidence" value="ECO:0007669"/>
    <property type="project" value="TreeGrafter"/>
</dbReference>
<dbReference type="GO" id="GO:0005524">
    <property type="term" value="F:ATP binding"/>
    <property type="evidence" value="ECO:0007669"/>
    <property type="project" value="UniProtKB-KW"/>
</dbReference>
<keyword evidence="1" id="KW-0723">Serine/threonine-protein kinase</keyword>
<feature type="region of interest" description="Disordered" evidence="6">
    <location>
        <begin position="580"/>
        <end position="614"/>
    </location>
</feature>